<dbReference type="RefSeq" id="WP_345266643.1">
    <property type="nucleotide sequence ID" value="NZ_BAABIM010000002.1"/>
</dbReference>
<proteinExistence type="predicted"/>
<dbReference type="EMBL" id="BAABIM010000002">
    <property type="protein sequence ID" value="GAA4687702.1"/>
    <property type="molecule type" value="Genomic_DNA"/>
</dbReference>
<accession>A0ABP8WEX2</accession>
<gene>
    <name evidence="1" type="ORF">GCM10023226_26990</name>
</gene>
<evidence type="ECO:0008006" key="3">
    <source>
        <dbReference type="Google" id="ProtNLM"/>
    </source>
</evidence>
<evidence type="ECO:0000313" key="2">
    <source>
        <dbReference type="Proteomes" id="UP001500621"/>
    </source>
</evidence>
<name>A0ABP8WEX2_9ACTN</name>
<comment type="caution">
    <text evidence="1">The sequence shown here is derived from an EMBL/GenBank/DDBJ whole genome shotgun (WGS) entry which is preliminary data.</text>
</comment>
<organism evidence="1 2">
    <name type="scientific">Nocardioides nanhaiensis</name>
    <dbReference type="NCBI Taxonomy" id="1476871"/>
    <lineage>
        <taxon>Bacteria</taxon>
        <taxon>Bacillati</taxon>
        <taxon>Actinomycetota</taxon>
        <taxon>Actinomycetes</taxon>
        <taxon>Propionibacteriales</taxon>
        <taxon>Nocardioidaceae</taxon>
        <taxon>Nocardioides</taxon>
    </lineage>
</organism>
<dbReference type="Proteomes" id="UP001500621">
    <property type="component" value="Unassembled WGS sequence"/>
</dbReference>
<reference evidence="2" key="1">
    <citation type="journal article" date="2019" name="Int. J. Syst. Evol. Microbiol.">
        <title>The Global Catalogue of Microorganisms (GCM) 10K type strain sequencing project: providing services to taxonomists for standard genome sequencing and annotation.</title>
        <authorList>
            <consortium name="The Broad Institute Genomics Platform"/>
            <consortium name="The Broad Institute Genome Sequencing Center for Infectious Disease"/>
            <person name="Wu L."/>
            <person name="Ma J."/>
        </authorList>
    </citation>
    <scope>NUCLEOTIDE SEQUENCE [LARGE SCALE GENOMIC DNA]</scope>
    <source>
        <strain evidence="2">JCM 18127</strain>
    </source>
</reference>
<evidence type="ECO:0000313" key="1">
    <source>
        <dbReference type="EMBL" id="GAA4687702.1"/>
    </source>
</evidence>
<sequence>MAYGVLFSRSGQVLVETGDAMPSGGSDSTLHRFRTMWGAMWVPGRLTLTKLHLNFIPHRAGRGMAMLDVNLREVTGVEVGTRRFSRSLAITTPGHVIRIRCSGAPQLAAQVEERIEILRRTPIFRTL</sequence>
<protein>
    <recommendedName>
        <fullName evidence="3">GRAM domain-containing protein</fullName>
    </recommendedName>
</protein>
<keyword evidence="2" id="KW-1185">Reference proteome</keyword>